<keyword evidence="2" id="KW-1185">Reference proteome</keyword>
<dbReference type="Proteomes" id="UP001183615">
    <property type="component" value="Unassembled WGS sequence"/>
</dbReference>
<comment type="caution">
    <text evidence="1">The sequence shown here is derived from an EMBL/GenBank/DDBJ whole genome shotgun (WGS) entry which is preliminary data.</text>
</comment>
<dbReference type="EMBL" id="JAVREV010000003">
    <property type="protein sequence ID" value="MDT0442313.1"/>
    <property type="molecule type" value="Genomic_DNA"/>
</dbReference>
<gene>
    <name evidence="1" type="ORF">RM779_06845</name>
</gene>
<proteinExistence type="predicted"/>
<accession>A0ABU2RZX2</accession>
<organism evidence="1 2">
    <name type="scientific">Streptomyces johnsoniae</name>
    <dbReference type="NCBI Taxonomy" id="3075532"/>
    <lineage>
        <taxon>Bacteria</taxon>
        <taxon>Bacillati</taxon>
        <taxon>Actinomycetota</taxon>
        <taxon>Actinomycetes</taxon>
        <taxon>Kitasatosporales</taxon>
        <taxon>Streptomycetaceae</taxon>
        <taxon>Streptomyces</taxon>
    </lineage>
</organism>
<name>A0ABU2RZX2_9ACTN</name>
<sequence length="60" mass="6509">MMETWFAEIGNFYTAFPDAPALAVDMALNGPPADQAGYSLAYSAIRTPEEIDVYPQPGLI</sequence>
<evidence type="ECO:0000313" key="2">
    <source>
        <dbReference type="Proteomes" id="UP001183615"/>
    </source>
</evidence>
<reference evidence="2" key="1">
    <citation type="submission" date="2023-07" db="EMBL/GenBank/DDBJ databases">
        <title>30 novel species of actinomycetes from the DSMZ collection.</title>
        <authorList>
            <person name="Nouioui I."/>
        </authorList>
    </citation>
    <scope>NUCLEOTIDE SEQUENCE [LARGE SCALE GENOMIC DNA]</scope>
    <source>
        <strain evidence="2">DSM 41886</strain>
    </source>
</reference>
<evidence type="ECO:0000313" key="1">
    <source>
        <dbReference type="EMBL" id="MDT0442313.1"/>
    </source>
</evidence>
<protein>
    <submittedName>
        <fullName evidence="1">Uncharacterized protein</fullName>
    </submittedName>
</protein>
<dbReference type="RefSeq" id="WP_311616749.1">
    <property type="nucleotide sequence ID" value="NZ_JAVREV010000003.1"/>
</dbReference>